<comment type="caution">
    <text evidence="2">The sequence shown here is derived from an EMBL/GenBank/DDBJ whole genome shotgun (WGS) entry which is preliminary data.</text>
</comment>
<proteinExistence type="predicted"/>
<dbReference type="Gene3D" id="3.40.50.150">
    <property type="entry name" value="Vaccinia Virus protein VP39"/>
    <property type="match status" value="1"/>
</dbReference>
<accession>A0A1X0DUR2</accession>
<dbReference type="OrthoDB" id="6064711at2"/>
<keyword evidence="2" id="KW-0489">Methyltransferase</keyword>
<keyword evidence="2" id="KW-0808">Transferase</keyword>
<evidence type="ECO:0000313" key="2">
    <source>
        <dbReference type="EMBL" id="ORA76096.1"/>
    </source>
</evidence>
<dbReference type="PANTHER" id="PTHR43861">
    <property type="entry name" value="TRANS-ACONITATE 2-METHYLTRANSFERASE-RELATED"/>
    <property type="match status" value="1"/>
</dbReference>
<dbReference type="AlphaFoldDB" id="A0A1X0DUR2"/>
<dbReference type="Pfam" id="PF08241">
    <property type="entry name" value="Methyltransf_11"/>
    <property type="match status" value="1"/>
</dbReference>
<name>A0A1X0DUR2_MYCHE</name>
<organism evidence="2 3">
    <name type="scientific">Mycobacterium heidelbergense</name>
    <dbReference type="NCBI Taxonomy" id="53376"/>
    <lineage>
        <taxon>Bacteria</taxon>
        <taxon>Bacillati</taxon>
        <taxon>Actinomycetota</taxon>
        <taxon>Actinomycetes</taxon>
        <taxon>Mycobacteriales</taxon>
        <taxon>Mycobacteriaceae</taxon>
        <taxon>Mycobacterium</taxon>
        <taxon>Mycobacterium simiae complex</taxon>
    </lineage>
</organism>
<evidence type="ECO:0000259" key="1">
    <source>
        <dbReference type="Pfam" id="PF08241"/>
    </source>
</evidence>
<sequence>MHLERNRRWNHNTHYYDVVLAAVPPGARRALDVGTGDGLLAVLLSKRIPEVTGLDSDAPVIDRARCGSSEIEWIVGDVMTFPLPKGHYDLVATVAAVHHLPDLAAALARLVDLTAVGGSLVVVGCALSSTVRDYAMDAVGAVQHQVLSRTRGYWRHTAPIQMEFPHTYTEVRQIAERVLPGMTWRRLPLWRYAIVWRKSQ</sequence>
<dbReference type="SUPFAM" id="SSF53335">
    <property type="entry name" value="S-adenosyl-L-methionine-dependent methyltransferases"/>
    <property type="match status" value="1"/>
</dbReference>
<gene>
    <name evidence="2" type="ORF">BST25_03130</name>
</gene>
<dbReference type="Proteomes" id="UP000192566">
    <property type="component" value="Unassembled WGS sequence"/>
</dbReference>
<dbReference type="EMBL" id="MVHR01000003">
    <property type="protein sequence ID" value="ORA76096.1"/>
    <property type="molecule type" value="Genomic_DNA"/>
</dbReference>
<protein>
    <submittedName>
        <fullName evidence="2">SAM-dependent methyltransferase</fullName>
    </submittedName>
</protein>
<dbReference type="STRING" id="53376.BST25_03130"/>
<dbReference type="InterPro" id="IPR029063">
    <property type="entry name" value="SAM-dependent_MTases_sf"/>
</dbReference>
<dbReference type="GO" id="GO:0032259">
    <property type="term" value="P:methylation"/>
    <property type="evidence" value="ECO:0007669"/>
    <property type="project" value="UniProtKB-KW"/>
</dbReference>
<dbReference type="PANTHER" id="PTHR43861:SF1">
    <property type="entry name" value="TRANS-ACONITATE 2-METHYLTRANSFERASE"/>
    <property type="match status" value="1"/>
</dbReference>
<dbReference type="InterPro" id="IPR013216">
    <property type="entry name" value="Methyltransf_11"/>
</dbReference>
<reference evidence="2 3" key="1">
    <citation type="submission" date="2017-02" db="EMBL/GenBank/DDBJ databases">
        <title>The new phylogeny of genus Mycobacterium.</title>
        <authorList>
            <person name="Tortoli E."/>
            <person name="Trovato A."/>
            <person name="Cirillo D.M."/>
        </authorList>
    </citation>
    <scope>NUCLEOTIDE SEQUENCE [LARGE SCALE GENOMIC DNA]</scope>
    <source>
        <strain evidence="2 3">DSM 44471</strain>
    </source>
</reference>
<dbReference type="CDD" id="cd02440">
    <property type="entry name" value="AdoMet_MTases"/>
    <property type="match status" value="1"/>
</dbReference>
<dbReference type="GO" id="GO:0008757">
    <property type="term" value="F:S-adenosylmethionine-dependent methyltransferase activity"/>
    <property type="evidence" value="ECO:0007669"/>
    <property type="project" value="InterPro"/>
</dbReference>
<evidence type="ECO:0000313" key="3">
    <source>
        <dbReference type="Proteomes" id="UP000192566"/>
    </source>
</evidence>
<feature type="domain" description="Methyltransferase type 11" evidence="1">
    <location>
        <begin position="31"/>
        <end position="122"/>
    </location>
</feature>
<keyword evidence="3" id="KW-1185">Reference proteome</keyword>